<protein>
    <submittedName>
        <fullName evidence="1">Uncharacterized protein</fullName>
    </submittedName>
</protein>
<sequence>EKNLLLRVDASVRETALLLNEDIPRPSLNGATPDDLHQGVNTAKIEANKQYREHEKEKENGSPWKRDYWEVLKEAMGLKEMTALELMTKFCFFCPRPLRKVTKFGLEGVG</sequence>
<name>X1GEM7_9ZZZZ</name>
<accession>X1GEM7</accession>
<reference evidence="1" key="1">
    <citation type="journal article" date="2014" name="Front. Microbiol.">
        <title>High frequency of phylogenetically diverse reductive dehalogenase-homologous genes in deep subseafloor sedimentary metagenomes.</title>
        <authorList>
            <person name="Kawai M."/>
            <person name="Futagami T."/>
            <person name="Toyoda A."/>
            <person name="Takaki Y."/>
            <person name="Nishi S."/>
            <person name="Hori S."/>
            <person name="Arai W."/>
            <person name="Tsubouchi T."/>
            <person name="Morono Y."/>
            <person name="Uchiyama I."/>
            <person name="Ito T."/>
            <person name="Fujiyama A."/>
            <person name="Inagaki F."/>
            <person name="Takami H."/>
        </authorList>
    </citation>
    <scope>NUCLEOTIDE SEQUENCE</scope>
    <source>
        <strain evidence="1">Expedition CK06-06</strain>
    </source>
</reference>
<comment type="caution">
    <text evidence="1">The sequence shown here is derived from an EMBL/GenBank/DDBJ whole genome shotgun (WGS) entry which is preliminary data.</text>
</comment>
<evidence type="ECO:0000313" key="1">
    <source>
        <dbReference type="EMBL" id="GAH40044.1"/>
    </source>
</evidence>
<organism evidence="1">
    <name type="scientific">marine sediment metagenome</name>
    <dbReference type="NCBI Taxonomy" id="412755"/>
    <lineage>
        <taxon>unclassified sequences</taxon>
        <taxon>metagenomes</taxon>
        <taxon>ecological metagenomes</taxon>
    </lineage>
</organism>
<gene>
    <name evidence="1" type="ORF">S03H2_16347</name>
</gene>
<feature type="non-terminal residue" evidence="1">
    <location>
        <position position="1"/>
    </location>
</feature>
<dbReference type="EMBL" id="BARU01008346">
    <property type="protein sequence ID" value="GAH40044.1"/>
    <property type="molecule type" value="Genomic_DNA"/>
</dbReference>
<proteinExistence type="predicted"/>
<dbReference type="AlphaFoldDB" id="X1GEM7"/>